<dbReference type="Gene3D" id="1.25.40.10">
    <property type="entry name" value="Tetratricopeptide repeat domain"/>
    <property type="match status" value="1"/>
</dbReference>
<protein>
    <recommendedName>
        <fullName evidence="4">Tetratricopeptide repeat protein</fullName>
    </recommendedName>
</protein>
<gene>
    <name evidence="2" type="ORF">ACG0Z6_08430</name>
</gene>
<organism evidence="2 3">
    <name type="scientific">Roseateles rivi</name>
    <dbReference type="NCBI Taxonomy" id="3299028"/>
    <lineage>
        <taxon>Bacteria</taxon>
        <taxon>Pseudomonadati</taxon>
        <taxon>Pseudomonadota</taxon>
        <taxon>Betaproteobacteria</taxon>
        <taxon>Burkholderiales</taxon>
        <taxon>Sphaerotilaceae</taxon>
        <taxon>Roseateles</taxon>
    </lineage>
</organism>
<reference evidence="2 3" key="1">
    <citation type="submission" date="2024-08" db="EMBL/GenBank/DDBJ databases">
        <authorList>
            <person name="Lu H."/>
        </authorList>
    </citation>
    <scope>NUCLEOTIDE SEQUENCE [LARGE SCALE GENOMIC DNA]</scope>
    <source>
        <strain evidence="2 3">BYS180W</strain>
    </source>
</reference>
<sequence length="404" mass="45005">MTVLPKNLSGDMLARWERLTMRHPGLMLPLLRQGMEAPDPRLARLALLGTVFVLERWGRAAELQTQLQQSRTEALARNDHAEAAELAEAQGRLHYQNGDYEQACEHWLESLQWADPASRCACQARIGLAHSCYALGEWARGGQQLDLAEQAYPRLAQDLYLSAKVALNRAVACLSTEGPVAALLVLEQAEPVLRKLGHRDYSAELQWQRARCLRELGDLVQAQRINARALHLARQCHYRWLEVQCHLLDAQLLAPDAATAAAQAALVLAQQLQSRSLQAAVHERLSHWANVQGQLGPAYHHHEQQRQLEASLGHSWLRQRLQALVRFSPPRPQPMDAGAGPAEQAVRDTDPAQLAQALGDGLAQLLAQQRQGQAPSELALQRLLAHSQQLQRWVESRQGATPVF</sequence>
<dbReference type="Proteomes" id="UP001606099">
    <property type="component" value="Unassembled WGS sequence"/>
</dbReference>
<evidence type="ECO:0000313" key="2">
    <source>
        <dbReference type="EMBL" id="MFG6448270.1"/>
    </source>
</evidence>
<evidence type="ECO:0000256" key="1">
    <source>
        <dbReference type="SAM" id="MobiDB-lite"/>
    </source>
</evidence>
<name>A0ABW7FVJ1_9BURK</name>
<comment type="caution">
    <text evidence="2">The sequence shown here is derived from an EMBL/GenBank/DDBJ whole genome shotgun (WGS) entry which is preliminary data.</text>
</comment>
<dbReference type="SUPFAM" id="SSF48452">
    <property type="entry name" value="TPR-like"/>
    <property type="match status" value="1"/>
</dbReference>
<evidence type="ECO:0000313" key="3">
    <source>
        <dbReference type="Proteomes" id="UP001606099"/>
    </source>
</evidence>
<keyword evidence="3" id="KW-1185">Reference proteome</keyword>
<accession>A0ABW7FVJ1</accession>
<dbReference type="InterPro" id="IPR011990">
    <property type="entry name" value="TPR-like_helical_dom_sf"/>
</dbReference>
<dbReference type="EMBL" id="JBIGHZ010000003">
    <property type="protein sequence ID" value="MFG6448270.1"/>
    <property type="molecule type" value="Genomic_DNA"/>
</dbReference>
<proteinExistence type="predicted"/>
<feature type="region of interest" description="Disordered" evidence="1">
    <location>
        <begin position="328"/>
        <end position="348"/>
    </location>
</feature>
<dbReference type="RefSeq" id="WP_394460355.1">
    <property type="nucleotide sequence ID" value="NZ_JBIGHZ010000003.1"/>
</dbReference>
<evidence type="ECO:0008006" key="4">
    <source>
        <dbReference type="Google" id="ProtNLM"/>
    </source>
</evidence>